<dbReference type="Pfam" id="PF05708">
    <property type="entry name" value="Peptidase_C92"/>
    <property type="match status" value="1"/>
</dbReference>
<evidence type="ECO:0000313" key="2">
    <source>
        <dbReference type="Proteomes" id="UP000238042"/>
    </source>
</evidence>
<protein>
    <recommendedName>
        <fullName evidence="3">Permuted papain-like amidase enzyme, YaeF/YiiX, C92 family</fullName>
    </recommendedName>
</protein>
<dbReference type="OrthoDB" id="195541at2"/>
<evidence type="ECO:0008006" key="3">
    <source>
        <dbReference type="Google" id="ProtNLM"/>
    </source>
</evidence>
<dbReference type="EMBL" id="PSZM01000040">
    <property type="protein sequence ID" value="PQL91729.1"/>
    <property type="molecule type" value="Genomic_DNA"/>
</dbReference>
<name>A0A2S8AAW2_9FLAO</name>
<dbReference type="Gene3D" id="3.90.1720.10">
    <property type="entry name" value="endopeptidase domain like (from Nostoc punctiforme)"/>
    <property type="match status" value="1"/>
</dbReference>
<reference evidence="1 2" key="1">
    <citation type="submission" date="2018-02" db="EMBL/GenBank/DDBJ databases">
        <title>Genome sequences of Apibacter spp., gut symbionts of Asian honey bees.</title>
        <authorList>
            <person name="Kwong W.K."/>
            <person name="Steele M.I."/>
            <person name="Moran N.A."/>
        </authorList>
    </citation>
    <scope>NUCLEOTIDE SEQUENCE [LARGE SCALE GENOMIC DNA]</scope>
    <source>
        <strain evidence="2">wkB301</strain>
    </source>
</reference>
<dbReference type="SUPFAM" id="SSF54001">
    <property type="entry name" value="Cysteine proteinases"/>
    <property type="match status" value="1"/>
</dbReference>
<keyword evidence="2" id="KW-1185">Reference proteome</keyword>
<comment type="caution">
    <text evidence="1">The sequence shown here is derived from an EMBL/GenBank/DDBJ whole genome shotgun (WGS) entry which is preliminary data.</text>
</comment>
<dbReference type="Proteomes" id="UP000238042">
    <property type="component" value="Unassembled WGS sequence"/>
</dbReference>
<accession>A0A2S8AAW2</accession>
<dbReference type="AlphaFoldDB" id="A0A2S8AAW2"/>
<gene>
    <name evidence="1" type="ORF">C4S77_07980</name>
</gene>
<proteinExistence type="predicted"/>
<dbReference type="InterPro" id="IPR024453">
    <property type="entry name" value="Peptidase_C92"/>
</dbReference>
<dbReference type="RefSeq" id="WP_105247095.1">
    <property type="nucleotide sequence ID" value="NZ_PSZM01000040.1"/>
</dbReference>
<evidence type="ECO:0000313" key="1">
    <source>
        <dbReference type="EMBL" id="PQL91729.1"/>
    </source>
</evidence>
<sequence>MSVFFIFFLSLINPLSVSKEDPKIKNGDLIFQESCSGEFGNAVKEVTYSAKGYNFTHVGIVWINPDNDSIYVIEATHPKVCITPLKKFLIPDGGKCKPTSVLGRVKEKYHPLILPAIEEAKKLVGYEYDDAFDICNNKYYCSELIYNIFLKANHNTPVFELNTMTFKRKGTNKYSQNWIEHFRKLNIPIPEGELGINPGAMSKQKNVIDILYEIP</sequence>
<organism evidence="1 2">
    <name type="scientific">Apibacter adventoris</name>
    <dbReference type="NCBI Taxonomy" id="1679466"/>
    <lineage>
        <taxon>Bacteria</taxon>
        <taxon>Pseudomonadati</taxon>
        <taxon>Bacteroidota</taxon>
        <taxon>Flavobacteriia</taxon>
        <taxon>Flavobacteriales</taxon>
        <taxon>Weeksellaceae</taxon>
        <taxon>Apibacter</taxon>
    </lineage>
</organism>
<dbReference type="InterPro" id="IPR038765">
    <property type="entry name" value="Papain-like_cys_pep_sf"/>
</dbReference>